<name>A0A1A9UEK4_GLOAU</name>
<keyword evidence="2" id="KW-1185">Reference proteome</keyword>
<dbReference type="Proteomes" id="UP000078200">
    <property type="component" value="Unassembled WGS sequence"/>
</dbReference>
<proteinExistence type="predicted"/>
<dbReference type="AlphaFoldDB" id="A0A1A9UEK4"/>
<sequence length="111" mass="12610">MNASSMSEFYAGGIIQSLFFENSLGQAITILYARTILIIIQKMTSKLKLERISNGIEKKLSKYATSLICYVSANIPLDNNNLLYKVAVPKQENGKQMEYKCYELSIIKKQF</sequence>
<organism evidence="1 2">
    <name type="scientific">Glossina austeni</name>
    <name type="common">Savannah tsetse fly</name>
    <dbReference type="NCBI Taxonomy" id="7395"/>
    <lineage>
        <taxon>Eukaryota</taxon>
        <taxon>Metazoa</taxon>
        <taxon>Ecdysozoa</taxon>
        <taxon>Arthropoda</taxon>
        <taxon>Hexapoda</taxon>
        <taxon>Insecta</taxon>
        <taxon>Pterygota</taxon>
        <taxon>Neoptera</taxon>
        <taxon>Endopterygota</taxon>
        <taxon>Diptera</taxon>
        <taxon>Brachycera</taxon>
        <taxon>Muscomorpha</taxon>
        <taxon>Hippoboscoidea</taxon>
        <taxon>Glossinidae</taxon>
        <taxon>Glossina</taxon>
    </lineage>
</organism>
<protein>
    <submittedName>
        <fullName evidence="1">Uncharacterized protein</fullName>
    </submittedName>
</protein>
<evidence type="ECO:0000313" key="1">
    <source>
        <dbReference type="EnsemblMetazoa" id="GAUT002266-PA"/>
    </source>
</evidence>
<reference evidence="1" key="1">
    <citation type="submission" date="2020-05" db="UniProtKB">
        <authorList>
            <consortium name="EnsemblMetazoa"/>
        </authorList>
    </citation>
    <scope>IDENTIFICATION</scope>
    <source>
        <strain evidence="1">TTRI</strain>
    </source>
</reference>
<dbReference type="VEuPathDB" id="VectorBase:GAUT002266"/>
<dbReference type="EnsemblMetazoa" id="GAUT002266-RA">
    <property type="protein sequence ID" value="GAUT002266-PA"/>
    <property type="gene ID" value="GAUT002266"/>
</dbReference>
<evidence type="ECO:0000313" key="2">
    <source>
        <dbReference type="Proteomes" id="UP000078200"/>
    </source>
</evidence>
<accession>A0A1A9UEK4</accession>